<dbReference type="GO" id="GO:0003700">
    <property type="term" value="F:DNA-binding transcription factor activity"/>
    <property type="evidence" value="ECO:0007669"/>
    <property type="project" value="InterPro"/>
</dbReference>
<dbReference type="InterPro" id="IPR036388">
    <property type="entry name" value="WH-like_DNA-bd_sf"/>
</dbReference>
<accession>Q2FM93</accession>
<dbReference type="HOGENOM" id="CLU_069532_4_1_2"/>
<dbReference type="SUPFAM" id="SSF47979">
    <property type="entry name" value="Iron-dependent repressor protein, dimerization domain"/>
    <property type="match status" value="1"/>
</dbReference>
<dbReference type="AlphaFoldDB" id="Q2FM93"/>
<reference evidence="7" key="1">
    <citation type="journal article" date="2016" name="Stand. Genomic Sci.">
        <title>Complete genome sequence of Methanospirillum hungatei type strain JF1.</title>
        <authorList>
            <person name="Gunsalus R.P."/>
            <person name="Cook L.E."/>
            <person name="Crable B."/>
            <person name="Rohlin L."/>
            <person name="McDonald E."/>
            <person name="Mouttaki H."/>
            <person name="Sieber J.R."/>
            <person name="Poweleit N."/>
            <person name="Zhou H."/>
            <person name="Lapidus A.L."/>
            <person name="Daligault H.E."/>
            <person name="Land M."/>
            <person name="Gilna P."/>
            <person name="Ivanova N."/>
            <person name="Kyrpides N."/>
            <person name="Culley D.E."/>
            <person name="McInerney M.J."/>
        </authorList>
    </citation>
    <scope>NUCLEOTIDE SEQUENCE [LARGE SCALE GENOMIC DNA]</scope>
    <source>
        <strain evidence="7">ATCC 27890 / DSM 864 / NBRC 100397 / JF-1</strain>
    </source>
</reference>
<dbReference type="InParanoid" id="Q2FM93"/>
<evidence type="ECO:0000256" key="2">
    <source>
        <dbReference type="ARBA" id="ARBA00023015"/>
    </source>
</evidence>
<dbReference type="Proteomes" id="UP000001941">
    <property type="component" value="Chromosome"/>
</dbReference>
<keyword evidence="7" id="KW-1185">Reference proteome</keyword>
<dbReference type="Gene3D" id="1.10.10.10">
    <property type="entry name" value="Winged helix-like DNA-binding domain superfamily/Winged helix DNA-binding domain"/>
    <property type="match status" value="1"/>
</dbReference>
<dbReference type="GO" id="GO:0003677">
    <property type="term" value="F:DNA binding"/>
    <property type="evidence" value="ECO:0007669"/>
    <property type="project" value="UniProtKB-KW"/>
</dbReference>
<dbReference type="Pfam" id="PF01325">
    <property type="entry name" value="Fe_dep_repress"/>
    <property type="match status" value="1"/>
</dbReference>
<dbReference type="InterPro" id="IPR036421">
    <property type="entry name" value="Fe_dep_repressor_sf"/>
</dbReference>
<dbReference type="KEGG" id="mhu:Mhun_2089"/>
<dbReference type="InterPro" id="IPR050536">
    <property type="entry name" value="DtxR_MntR_Metal-Reg"/>
</dbReference>
<evidence type="ECO:0000313" key="7">
    <source>
        <dbReference type="Proteomes" id="UP000001941"/>
    </source>
</evidence>
<dbReference type="InterPro" id="IPR022689">
    <property type="entry name" value="Iron_dep_repressor"/>
</dbReference>
<gene>
    <name evidence="6" type="ordered locus">Mhun_2089</name>
</gene>
<proteinExistence type="inferred from homology"/>
<evidence type="ECO:0000313" key="6">
    <source>
        <dbReference type="EMBL" id="ABD41796.1"/>
    </source>
</evidence>
<evidence type="ECO:0000256" key="4">
    <source>
        <dbReference type="ARBA" id="ARBA00023163"/>
    </source>
</evidence>
<dbReference type="STRING" id="323259.Mhun_2089"/>
<feature type="domain" description="HTH marR-type" evidence="5">
    <location>
        <begin position="2"/>
        <end position="96"/>
    </location>
</feature>
<organism evidence="6 7">
    <name type="scientific">Methanospirillum hungatei JF-1 (strain ATCC 27890 / DSM 864 / NBRC 100397 / JF-1)</name>
    <dbReference type="NCBI Taxonomy" id="323259"/>
    <lineage>
        <taxon>Archaea</taxon>
        <taxon>Methanobacteriati</taxon>
        <taxon>Methanobacteriota</taxon>
        <taxon>Stenosarchaea group</taxon>
        <taxon>Methanomicrobia</taxon>
        <taxon>Methanomicrobiales</taxon>
        <taxon>Methanospirillaceae</taxon>
        <taxon>Methanospirillum</taxon>
    </lineage>
</organism>
<dbReference type="PANTHER" id="PTHR33238">
    <property type="entry name" value="IRON (METAL) DEPENDENT REPRESSOR, DTXR FAMILY"/>
    <property type="match status" value="1"/>
</dbReference>
<dbReference type="SMART" id="SM00347">
    <property type="entry name" value="HTH_MARR"/>
    <property type="match status" value="1"/>
</dbReference>
<dbReference type="GO" id="GO:0046914">
    <property type="term" value="F:transition metal ion binding"/>
    <property type="evidence" value="ECO:0007669"/>
    <property type="project" value="InterPro"/>
</dbReference>
<sequence>MKYMTGRIDTPQKIRFLKFIHSRESGVKPGEIAQNFGIRASTVTRSLHELGQAGYIRYDSYKMVFLTDAGKDLTRFLQRRHRILSLMFTRAGLSEHDACIQAEKIEHLVPKVHIDQICRSLGHPSRAACGVIDHDPLCCGV</sequence>
<dbReference type="InterPro" id="IPR001367">
    <property type="entry name" value="Fe_dep_repressor"/>
</dbReference>
<dbReference type="EnsemblBacteria" id="ABD41796">
    <property type="protein sequence ID" value="ABD41796"/>
    <property type="gene ID" value="Mhun_2089"/>
</dbReference>
<dbReference type="eggNOG" id="arCOG02100">
    <property type="taxonomic scope" value="Archaea"/>
</dbReference>
<dbReference type="SUPFAM" id="SSF46785">
    <property type="entry name" value="Winged helix' DNA-binding domain"/>
    <property type="match status" value="1"/>
</dbReference>
<keyword evidence="3" id="KW-0238">DNA-binding</keyword>
<evidence type="ECO:0000256" key="1">
    <source>
        <dbReference type="ARBA" id="ARBA00007871"/>
    </source>
</evidence>
<evidence type="ECO:0000256" key="3">
    <source>
        <dbReference type="ARBA" id="ARBA00023125"/>
    </source>
</evidence>
<dbReference type="Pfam" id="PF02742">
    <property type="entry name" value="Fe_dep_repr_C"/>
    <property type="match status" value="1"/>
</dbReference>
<dbReference type="GO" id="GO:0046983">
    <property type="term" value="F:protein dimerization activity"/>
    <property type="evidence" value="ECO:0007669"/>
    <property type="project" value="InterPro"/>
</dbReference>
<evidence type="ECO:0000259" key="5">
    <source>
        <dbReference type="SMART" id="SM00347"/>
    </source>
</evidence>
<keyword evidence="2" id="KW-0805">Transcription regulation</keyword>
<name>Q2FM93_METHJ</name>
<dbReference type="EMBL" id="CP000254">
    <property type="protein sequence ID" value="ABD41796.1"/>
    <property type="molecule type" value="Genomic_DNA"/>
</dbReference>
<comment type="similarity">
    <text evidence="1">Belongs to the DtxR/MntR family.</text>
</comment>
<dbReference type="PANTHER" id="PTHR33238:SF7">
    <property type="entry name" value="IRON-DEPENDENT TRANSCRIPTIONAL REGULATOR"/>
    <property type="match status" value="1"/>
</dbReference>
<keyword evidence="4" id="KW-0804">Transcription</keyword>
<dbReference type="InterPro" id="IPR000835">
    <property type="entry name" value="HTH_MarR-typ"/>
</dbReference>
<protein>
    <submittedName>
        <fullName evidence="6">Iron dependent repressor</fullName>
    </submittedName>
</protein>
<dbReference type="InterPro" id="IPR036390">
    <property type="entry name" value="WH_DNA-bd_sf"/>
</dbReference>
<dbReference type="InterPro" id="IPR022687">
    <property type="entry name" value="HTH_DTXR"/>
</dbReference>
<dbReference type="SMART" id="SM00529">
    <property type="entry name" value="HTH_DTXR"/>
    <property type="match status" value="1"/>
</dbReference>